<reference evidence="1" key="1">
    <citation type="submission" date="2021-08" db="EMBL/GenBank/DDBJ databases">
        <title>The first chromosome-level gecko genome reveals the dynamic sex chromosomes of Neotropical dwarf geckos (Sphaerodactylidae: Sphaerodactylus).</title>
        <authorList>
            <person name="Pinto B.J."/>
            <person name="Keating S.E."/>
            <person name="Gamble T."/>
        </authorList>
    </citation>
    <scope>NUCLEOTIDE SEQUENCE</scope>
    <source>
        <strain evidence="1">TG3544</strain>
    </source>
</reference>
<keyword evidence="2" id="KW-1185">Reference proteome</keyword>
<protein>
    <submittedName>
        <fullName evidence="1">Uncharacterized protein</fullName>
    </submittedName>
</protein>
<accession>A0ACB8FMD8</accession>
<comment type="caution">
    <text evidence="1">The sequence shown here is derived from an EMBL/GenBank/DDBJ whole genome shotgun (WGS) entry which is preliminary data.</text>
</comment>
<evidence type="ECO:0000313" key="2">
    <source>
        <dbReference type="Proteomes" id="UP000827872"/>
    </source>
</evidence>
<dbReference type="EMBL" id="CM037617">
    <property type="protein sequence ID" value="KAH8006189.1"/>
    <property type="molecule type" value="Genomic_DNA"/>
</dbReference>
<name>A0ACB8FMD8_9SAUR</name>
<proteinExistence type="predicted"/>
<dbReference type="Proteomes" id="UP000827872">
    <property type="component" value="Linkage Group LG04"/>
</dbReference>
<evidence type="ECO:0000313" key="1">
    <source>
        <dbReference type="EMBL" id="KAH8006189.1"/>
    </source>
</evidence>
<organism evidence="1 2">
    <name type="scientific">Sphaerodactylus townsendi</name>
    <dbReference type="NCBI Taxonomy" id="933632"/>
    <lineage>
        <taxon>Eukaryota</taxon>
        <taxon>Metazoa</taxon>
        <taxon>Chordata</taxon>
        <taxon>Craniata</taxon>
        <taxon>Vertebrata</taxon>
        <taxon>Euteleostomi</taxon>
        <taxon>Lepidosauria</taxon>
        <taxon>Squamata</taxon>
        <taxon>Bifurcata</taxon>
        <taxon>Gekkota</taxon>
        <taxon>Sphaerodactylidae</taxon>
        <taxon>Sphaerodactylus</taxon>
    </lineage>
</organism>
<gene>
    <name evidence="1" type="ORF">K3G42_032190</name>
</gene>
<sequence length="220" mass="22318">MLLVRRFRVLILLVFLLACTLHIMIDLLPKLERRAEAAGAGAEAAAAAGGPGGASAGCSCSHSKAPAAAEGQDWAKAARGGSEAAAAAATPGWPSKHTLRILQDFSSEPNANLSAPSGEKGAKEPPGARKTLMPDAGGGGGGGGGGREAGLGGHRPSGAGLQRPQAGQGSKLATLFQQPLYRLAGPPLGDHDVLFNVNSDIRFNPKAAENQEQCEVSSYH</sequence>